<dbReference type="EMBL" id="JACJTB010000006">
    <property type="protein sequence ID" value="MBD2594258.1"/>
    <property type="molecule type" value="Genomic_DNA"/>
</dbReference>
<gene>
    <name evidence="2" type="ORF">H6G74_07940</name>
</gene>
<evidence type="ECO:0000313" key="3">
    <source>
        <dbReference type="Proteomes" id="UP000603457"/>
    </source>
</evidence>
<proteinExistence type="inferred from homology"/>
<dbReference type="Proteomes" id="UP000603457">
    <property type="component" value="Unassembled WGS sequence"/>
</dbReference>
<sequence>MVLGNFGNIYSDELITATELNRQPGRVLDKALERPVTITRNDQAFALLRREEVTSLVKAATQSQAVFETLTVAFSLLLGKEIGFEHPYGWLSVFDADDLQEFIKELSEAFRLIDSSTTAWEMIAALIHEWYESAIAISSSELATAFNAETDEVPLTQPSAHSAE</sequence>
<accession>A0ABR8FT98</accession>
<evidence type="ECO:0000256" key="1">
    <source>
        <dbReference type="ARBA" id="ARBA00009981"/>
    </source>
</evidence>
<evidence type="ECO:0000313" key="2">
    <source>
        <dbReference type="EMBL" id="MBD2594258.1"/>
    </source>
</evidence>
<protein>
    <submittedName>
        <fullName evidence="2">Uncharacterized protein</fullName>
    </submittedName>
</protein>
<dbReference type="RefSeq" id="WP_190967148.1">
    <property type="nucleotide sequence ID" value="NZ_JACJTB010000006.1"/>
</dbReference>
<name>A0ABR8FT98_9NOSO</name>
<keyword evidence="3" id="KW-1185">Reference proteome</keyword>
<comment type="similarity">
    <text evidence="1">Belongs to the phD/YefM antitoxin family.</text>
</comment>
<dbReference type="InterPro" id="IPR036165">
    <property type="entry name" value="YefM-like_sf"/>
</dbReference>
<reference evidence="2 3" key="1">
    <citation type="journal article" date="2020" name="ISME J.">
        <title>Comparative genomics reveals insights into cyanobacterial evolution and habitat adaptation.</title>
        <authorList>
            <person name="Chen M.Y."/>
            <person name="Teng W.K."/>
            <person name="Zhao L."/>
            <person name="Hu C.X."/>
            <person name="Zhou Y.K."/>
            <person name="Han B.P."/>
            <person name="Song L.R."/>
            <person name="Shu W.S."/>
        </authorList>
    </citation>
    <scope>NUCLEOTIDE SEQUENCE [LARGE SCALE GENOMIC DNA]</scope>
    <source>
        <strain evidence="2 3">FACHB-130</strain>
    </source>
</reference>
<comment type="caution">
    <text evidence="2">The sequence shown here is derived from an EMBL/GenBank/DDBJ whole genome shotgun (WGS) entry which is preliminary data.</text>
</comment>
<organism evidence="2 3">
    <name type="scientific">Nostoc spongiaeforme FACHB-130</name>
    <dbReference type="NCBI Taxonomy" id="1357510"/>
    <lineage>
        <taxon>Bacteria</taxon>
        <taxon>Bacillati</taxon>
        <taxon>Cyanobacteriota</taxon>
        <taxon>Cyanophyceae</taxon>
        <taxon>Nostocales</taxon>
        <taxon>Nostocaceae</taxon>
        <taxon>Nostoc</taxon>
    </lineage>
</organism>
<dbReference type="SUPFAM" id="SSF143120">
    <property type="entry name" value="YefM-like"/>
    <property type="match status" value="1"/>
</dbReference>